<dbReference type="EMBL" id="CP097899">
    <property type="protein sequence ID" value="URN93529.1"/>
    <property type="molecule type" value="Genomic_DNA"/>
</dbReference>
<dbReference type="SMART" id="SM00342">
    <property type="entry name" value="HTH_ARAC"/>
    <property type="match status" value="1"/>
</dbReference>
<keyword evidence="2" id="KW-0238">DNA-binding</keyword>
<dbReference type="PANTHER" id="PTHR43280">
    <property type="entry name" value="ARAC-FAMILY TRANSCRIPTIONAL REGULATOR"/>
    <property type="match status" value="1"/>
</dbReference>
<evidence type="ECO:0000256" key="2">
    <source>
        <dbReference type="ARBA" id="ARBA00023125"/>
    </source>
</evidence>
<accession>A0A9J6ZCH1</accession>
<dbReference type="SUPFAM" id="SSF46689">
    <property type="entry name" value="Homeodomain-like"/>
    <property type="match status" value="2"/>
</dbReference>
<dbReference type="PROSITE" id="PS01124">
    <property type="entry name" value="HTH_ARAC_FAMILY_2"/>
    <property type="match status" value="1"/>
</dbReference>
<proteinExistence type="predicted"/>
<evidence type="ECO:0000313" key="6">
    <source>
        <dbReference type="Proteomes" id="UP001056756"/>
    </source>
</evidence>
<dbReference type="Proteomes" id="UP001056756">
    <property type="component" value="Chromosome"/>
</dbReference>
<dbReference type="InterPro" id="IPR009057">
    <property type="entry name" value="Homeodomain-like_sf"/>
</dbReference>
<dbReference type="GO" id="GO:0003700">
    <property type="term" value="F:DNA-binding transcription factor activity"/>
    <property type="evidence" value="ECO:0007669"/>
    <property type="project" value="InterPro"/>
</dbReference>
<dbReference type="InterPro" id="IPR018060">
    <property type="entry name" value="HTH_AraC"/>
</dbReference>
<dbReference type="InterPro" id="IPR018062">
    <property type="entry name" value="HTH_AraC-typ_CS"/>
</dbReference>
<protein>
    <submittedName>
        <fullName evidence="5">AraC family transcriptional regulator</fullName>
    </submittedName>
</protein>
<dbReference type="InterPro" id="IPR037923">
    <property type="entry name" value="HTH-like"/>
</dbReference>
<dbReference type="SUPFAM" id="SSF51215">
    <property type="entry name" value="Regulatory protein AraC"/>
    <property type="match status" value="1"/>
</dbReference>
<dbReference type="Pfam" id="PF02311">
    <property type="entry name" value="AraC_binding"/>
    <property type="match status" value="1"/>
</dbReference>
<dbReference type="AlphaFoldDB" id="A0A9J6ZCH1"/>
<keyword evidence="1" id="KW-0805">Transcription regulation</keyword>
<keyword evidence="3" id="KW-0804">Transcription</keyword>
<dbReference type="Gene3D" id="1.10.10.60">
    <property type="entry name" value="Homeodomain-like"/>
    <property type="match status" value="2"/>
</dbReference>
<sequence>MSETIQLLSIHTSFDPQIDDILFAGQAQTNALHNMGPLIHPYYIVHYVIAGKGEMKVGGNTYSLSSGDSFFIFPGESVQYTANKHEPWQYCWIGFKGNRFKHILQRSNISAKHPIVQSLSIEHIHPFFEQIITLLSSNELYSSIEASGHLQLLLAKYCQAKKPMKLRPFDHKATAERQIEEAIAYIDYHYPQPITIEELAQRVGYHRSHLCKLFKLTTGISPLAYLIKVRLEQAQLLLAQHIPVNQVAQAVGFNDALYFSKLFKRHNGISPTEYEKQYGH</sequence>
<evidence type="ECO:0000313" key="5">
    <source>
        <dbReference type="EMBL" id="URN93529.1"/>
    </source>
</evidence>
<dbReference type="PROSITE" id="PS00041">
    <property type="entry name" value="HTH_ARAC_FAMILY_1"/>
    <property type="match status" value="1"/>
</dbReference>
<dbReference type="GO" id="GO:0043565">
    <property type="term" value="F:sequence-specific DNA binding"/>
    <property type="evidence" value="ECO:0007669"/>
    <property type="project" value="InterPro"/>
</dbReference>
<dbReference type="Gene3D" id="2.60.120.10">
    <property type="entry name" value="Jelly Rolls"/>
    <property type="match status" value="1"/>
</dbReference>
<organism evidence="5 6">
    <name type="scientific">Candidatus Pristimantibacillus lignocellulolyticus</name>
    <dbReference type="NCBI Taxonomy" id="2994561"/>
    <lineage>
        <taxon>Bacteria</taxon>
        <taxon>Bacillati</taxon>
        <taxon>Bacillota</taxon>
        <taxon>Bacilli</taxon>
        <taxon>Bacillales</taxon>
        <taxon>Paenibacillaceae</taxon>
        <taxon>Candidatus Pristimantibacillus</taxon>
    </lineage>
</organism>
<dbReference type="PRINTS" id="PR00032">
    <property type="entry name" value="HTHARAC"/>
</dbReference>
<reference evidence="5" key="1">
    <citation type="submission" date="2022-05" db="EMBL/GenBank/DDBJ databases">
        <title>Novel bacterial taxa in a minimal lignocellulolytic consortium and its capacity to transform plastics disclosed by genome-resolved metagenomics.</title>
        <authorList>
            <person name="Rodriguez C.A.D."/>
            <person name="Diaz-Garcia L."/>
            <person name="Herrera K."/>
            <person name="Tarazona N.A."/>
            <person name="Sproer C."/>
            <person name="Overmann J."/>
            <person name="Jimenez D.J."/>
        </authorList>
    </citation>
    <scope>NUCLEOTIDE SEQUENCE</scope>
    <source>
        <strain evidence="5">MAG5</strain>
    </source>
</reference>
<name>A0A9J6ZCH1_9BACL</name>
<evidence type="ECO:0000256" key="3">
    <source>
        <dbReference type="ARBA" id="ARBA00023163"/>
    </source>
</evidence>
<feature type="domain" description="HTH araC/xylS-type" evidence="4">
    <location>
        <begin position="180"/>
        <end position="277"/>
    </location>
</feature>
<dbReference type="InterPro" id="IPR020449">
    <property type="entry name" value="Tscrpt_reg_AraC-type_HTH"/>
</dbReference>
<evidence type="ECO:0000256" key="1">
    <source>
        <dbReference type="ARBA" id="ARBA00023015"/>
    </source>
</evidence>
<dbReference type="InterPro" id="IPR014710">
    <property type="entry name" value="RmlC-like_jellyroll"/>
</dbReference>
<dbReference type="KEGG" id="plig:NAG76_17070"/>
<dbReference type="PANTHER" id="PTHR43280:SF30">
    <property type="entry name" value="MMSAB OPERON REGULATORY PROTEIN"/>
    <property type="match status" value="1"/>
</dbReference>
<dbReference type="InterPro" id="IPR003313">
    <property type="entry name" value="AraC-bd"/>
</dbReference>
<evidence type="ECO:0000259" key="4">
    <source>
        <dbReference type="PROSITE" id="PS01124"/>
    </source>
</evidence>
<dbReference type="CDD" id="cd06986">
    <property type="entry name" value="cupin_MmsR-like_N"/>
    <property type="match status" value="1"/>
</dbReference>
<gene>
    <name evidence="5" type="ORF">NAG76_17070</name>
</gene>
<dbReference type="Pfam" id="PF12833">
    <property type="entry name" value="HTH_18"/>
    <property type="match status" value="1"/>
</dbReference>